<name>A0ABD0JC19_9CAEN</name>
<reference evidence="3 4" key="1">
    <citation type="journal article" date="2023" name="Sci. Data">
        <title>Genome assembly of the Korean intertidal mud-creeper Batillaria attramentaria.</title>
        <authorList>
            <person name="Patra A.K."/>
            <person name="Ho P.T."/>
            <person name="Jun S."/>
            <person name="Lee S.J."/>
            <person name="Kim Y."/>
            <person name="Won Y.J."/>
        </authorList>
    </citation>
    <scope>NUCLEOTIDE SEQUENCE [LARGE SCALE GENOMIC DNA]</scope>
    <source>
        <strain evidence="3">Wonlab-2016</strain>
    </source>
</reference>
<dbReference type="PANTHER" id="PTHR46593:SF1">
    <property type="entry name" value="TRANSMEMBRANE PROTEIN 64"/>
    <property type="match status" value="1"/>
</dbReference>
<evidence type="ECO:0000256" key="1">
    <source>
        <dbReference type="SAM" id="Phobius"/>
    </source>
</evidence>
<evidence type="ECO:0000313" key="4">
    <source>
        <dbReference type="Proteomes" id="UP001519460"/>
    </source>
</evidence>
<dbReference type="AlphaFoldDB" id="A0ABD0JC19"/>
<evidence type="ECO:0000259" key="2">
    <source>
        <dbReference type="Pfam" id="PF09335"/>
    </source>
</evidence>
<keyword evidence="1" id="KW-0812">Transmembrane</keyword>
<accession>A0ABD0JC19</accession>
<feature type="transmembrane region" description="Helical" evidence="1">
    <location>
        <begin position="242"/>
        <end position="260"/>
    </location>
</feature>
<evidence type="ECO:0000313" key="3">
    <source>
        <dbReference type="EMBL" id="KAK7469593.1"/>
    </source>
</evidence>
<dbReference type="InterPro" id="IPR032816">
    <property type="entry name" value="VTT_dom"/>
</dbReference>
<gene>
    <name evidence="3" type="ORF">BaRGS_00036383</name>
</gene>
<dbReference type="Proteomes" id="UP001519460">
    <property type="component" value="Unassembled WGS sequence"/>
</dbReference>
<feature type="transmembrane region" description="Helical" evidence="1">
    <location>
        <begin position="280"/>
        <end position="299"/>
    </location>
</feature>
<proteinExistence type="predicted"/>
<keyword evidence="4" id="KW-1185">Reference proteome</keyword>
<dbReference type="PANTHER" id="PTHR46593">
    <property type="entry name" value="TRANSMEMBRANE PROTEIN 64"/>
    <property type="match status" value="1"/>
</dbReference>
<organism evidence="3 4">
    <name type="scientific">Batillaria attramentaria</name>
    <dbReference type="NCBI Taxonomy" id="370345"/>
    <lineage>
        <taxon>Eukaryota</taxon>
        <taxon>Metazoa</taxon>
        <taxon>Spiralia</taxon>
        <taxon>Lophotrochozoa</taxon>
        <taxon>Mollusca</taxon>
        <taxon>Gastropoda</taxon>
        <taxon>Caenogastropoda</taxon>
        <taxon>Sorbeoconcha</taxon>
        <taxon>Cerithioidea</taxon>
        <taxon>Batillariidae</taxon>
        <taxon>Batillaria</taxon>
    </lineage>
</organism>
<dbReference type="EMBL" id="JACVVK020000511">
    <property type="protein sequence ID" value="KAK7469593.1"/>
    <property type="molecule type" value="Genomic_DNA"/>
</dbReference>
<keyword evidence="1" id="KW-0472">Membrane</keyword>
<dbReference type="Pfam" id="PF09335">
    <property type="entry name" value="VTT_dom"/>
    <property type="match status" value="1"/>
</dbReference>
<protein>
    <recommendedName>
        <fullName evidence="2">VTT domain-containing protein</fullName>
    </recommendedName>
</protein>
<feature type="transmembrane region" description="Helical" evidence="1">
    <location>
        <begin position="88"/>
        <end position="113"/>
    </location>
</feature>
<comment type="caution">
    <text evidence="3">The sequence shown here is derived from an EMBL/GenBank/DDBJ whole genome shotgun (WGS) entry which is preliminary data.</text>
</comment>
<sequence length="330" mass="36353">MTGCVSVGPALLIGEPSKMDEIFLPSSLSPSSLAEELREEIEMDVNPCDDDNRKHFLENHPPEEQSSDGTTRIIVDALVTTPSATTRWYQATLTSVLLIIVIILCLTFGHRYIRTVLLWLQEADFFVGIFIFTVLFFIVSFPLFWGYALLLVAAGYLYGCVFGPLVVIGCGFFGLSAANAVMRNCCRTYFMERFYSTKVEAVVRLMNGASGFKVVALSRVTPIPFGLQNALFSLSDMGQIRYLVASLVGLIPMAVLYCYVGSTLRSMEDVLSDHDNQFTGYLILGGQILFTAVLLVFVVRKARLELKKTVEQTSNSSGKSTMSCALDSGV</sequence>
<feature type="transmembrane region" description="Helical" evidence="1">
    <location>
        <begin position="125"/>
        <end position="150"/>
    </location>
</feature>
<feature type="transmembrane region" description="Helical" evidence="1">
    <location>
        <begin position="156"/>
        <end position="181"/>
    </location>
</feature>
<keyword evidence="1" id="KW-1133">Transmembrane helix</keyword>
<dbReference type="InterPro" id="IPR053069">
    <property type="entry name" value="TVP38/TMEM64"/>
</dbReference>
<feature type="domain" description="VTT" evidence="2">
    <location>
        <begin position="148"/>
        <end position="262"/>
    </location>
</feature>